<dbReference type="Proteomes" id="UP000268014">
    <property type="component" value="Unassembled WGS sequence"/>
</dbReference>
<dbReference type="AlphaFoldDB" id="A0A0N4XB18"/>
<evidence type="ECO:0000256" key="1">
    <source>
        <dbReference type="SAM" id="MobiDB-lite"/>
    </source>
</evidence>
<dbReference type="OrthoDB" id="5871812at2759"/>
<evidence type="ECO:0000313" key="3">
    <source>
        <dbReference type="EMBL" id="VDO90648.1"/>
    </source>
</evidence>
<accession>A0A0N4XB18</accession>
<keyword evidence="4" id="KW-1185">Reference proteome</keyword>
<reference evidence="5" key="1">
    <citation type="submission" date="2017-02" db="UniProtKB">
        <authorList>
            <consortium name="WormBaseParasite"/>
        </authorList>
    </citation>
    <scope>IDENTIFICATION</scope>
</reference>
<evidence type="ECO:0000313" key="5">
    <source>
        <dbReference type="WBParaSite" id="HPLM_0002156301-mRNA-1"/>
    </source>
</evidence>
<sequence length="216" mass="24110">MWNRLLIVLFIFLLMDEAIPKRWGGFGGRGWGGGYRPPVRPPRPRPRVPSGPRVPGGRPRVPGGRGPMPAGRGWGKDAFMEKYTKAQRIKGRKREILGMPSLRLTCSHYCKRIVNERFRFRSGTGFGSASRGSSFLTSFAGGALGAMGGMLMFEAGRAIIQSMGSPFRYGGRDYYFDNHPGIGRDQIQCSIPIDELKQVRHRVWALLNLTGAEKLW</sequence>
<dbReference type="STRING" id="6290.A0A0N4XB18"/>
<evidence type="ECO:0000313" key="4">
    <source>
        <dbReference type="Proteomes" id="UP000268014"/>
    </source>
</evidence>
<proteinExistence type="predicted"/>
<reference evidence="3 4" key="2">
    <citation type="submission" date="2018-11" db="EMBL/GenBank/DDBJ databases">
        <authorList>
            <consortium name="Pathogen Informatics"/>
        </authorList>
    </citation>
    <scope>NUCLEOTIDE SEQUENCE [LARGE SCALE GENOMIC DNA]</scope>
    <source>
        <strain evidence="3 4">MHpl1</strain>
    </source>
</reference>
<dbReference type="EMBL" id="UZAF01023624">
    <property type="protein sequence ID" value="VDO90648.1"/>
    <property type="molecule type" value="Genomic_DNA"/>
</dbReference>
<feature type="chain" id="PRO_5043124478" evidence="2">
    <location>
        <begin position="21"/>
        <end position="216"/>
    </location>
</feature>
<keyword evidence="2" id="KW-0732">Signal</keyword>
<protein>
    <submittedName>
        <fullName evidence="5">CX domain-containing protein</fullName>
    </submittedName>
</protein>
<dbReference type="WBParaSite" id="HPLM_0002156301-mRNA-1">
    <property type="protein sequence ID" value="HPLM_0002156301-mRNA-1"/>
    <property type="gene ID" value="HPLM_0002156301"/>
</dbReference>
<feature type="compositionally biased region" description="Low complexity" evidence="1">
    <location>
        <begin position="48"/>
        <end position="71"/>
    </location>
</feature>
<evidence type="ECO:0000256" key="2">
    <source>
        <dbReference type="SAM" id="SignalP"/>
    </source>
</evidence>
<organism evidence="5">
    <name type="scientific">Haemonchus placei</name>
    <name type="common">Barber's pole worm</name>
    <dbReference type="NCBI Taxonomy" id="6290"/>
    <lineage>
        <taxon>Eukaryota</taxon>
        <taxon>Metazoa</taxon>
        <taxon>Ecdysozoa</taxon>
        <taxon>Nematoda</taxon>
        <taxon>Chromadorea</taxon>
        <taxon>Rhabditida</taxon>
        <taxon>Rhabditina</taxon>
        <taxon>Rhabditomorpha</taxon>
        <taxon>Strongyloidea</taxon>
        <taxon>Trichostrongylidae</taxon>
        <taxon>Haemonchus</taxon>
    </lineage>
</organism>
<feature type="region of interest" description="Disordered" evidence="1">
    <location>
        <begin position="34"/>
        <end position="71"/>
    </location>
</feature>
<gene>
    <name evidence="3" type="ORF">HPLM_LOCUS21551</name>
</gene>
<feature type="signal peptide" evidence="2">
    <location>
        <begin position="1"/>
        <end position="20"/>
    </location>
</feature>
<name>A0A0N4XB18_HAEPC</name>